<keyword evidence="1" id="KW-0812">Transmembrane</keyword>
<feature type="transmembrane region" description="Helical" evidence="1">
    <location>
        <begin position="66"/>
        <end position="86"/>
    </location>
</feature>
<reference evidence="2" key="1">
    <citation type="submission" date="2020-07" db="EMBL/GenBank/DDBJ databases">
        <title>Multicomponent nature underlies the extraordinary mechanical properties of spider dragline silk.</title>
        <authorList>
            <person name="Kono N."/>
            <person name="Nakamura H."/>
            <person name="Mori M."/>
            <person name="Yoshida Y."/>
            <person name="Ohtoshi R."/>
            <person name="Malay A.D."/>
            <person name="Moran D.A.P."/>
            <person name="Tomita M."/>
            <person name="Numata K."/>
            <person name="Arakawa K."/>
        </authorList>
    </citation>
    <scope>NUCLEOTIDE SEQUENCE</scope>
</reference>
<proteinExistence type="predicted"/>
<feature type="transmembrane region" description="Helical" evidence="1">
    <location>
        <begin position="139"/>
        <end position="157"/>
    </location>
</feature>
<dbReference type="Proteomes" id="UP000887116">
    <property type="component" value="Unassembled WGS sequence"/>
</dbReference>
<organism evidence="2 3">
    <name type="scientific">Trichonephila clavata</name>
    <name type="common">Joro spider</name>
    <name type="synonym">Nephila clavata</name>
    <dbReference type="NCBI Taxonomy" id="2740835"/>
    <lineage>
        <taxon>Eukaryota</taxon>
        <taxon>Metazoa</taxon>
        <taxon>Ecdysozoa</taxon>
        <taxon>Arthropoda</taxon>
        <taxon>Chelicerata</taxon>
        <taxon>Arachnida</taxon>
        <taxon>Araneae</taxon>
        <taxon>Araneomorphae</taxon>
        <taxon>Entelegynae</taxon>
        <taxon>Araneoidea</taxon>
        <taxon>Nephilidae</taxon>
        <taxon>Trichonephila</taxon>
    </lineage>
</organism>
<comment type="caution">
    <text evidence="2">The sequence shown here is derived from an EMBL/GenBank/DDBJ whole genome shotgun (WGS) entry which is preliminary data.</text>
</comment>
<name>A0A8X6FQG9_TRICU</name>
<accession>A0A8X6FQG9</accession>
<evidence type="ECO:0000256" key="1">
    <source>
        <dbReference type="SAM" id="Phobius"/>
    </source>
</evidence>
<gene>
    <name evidence="2" type="ORF">TNCT_56441</name>
</gene>
<feature type="transmembrane region" description="Helical" evidence="1">
    <location>
        <begin position="31"/>
        <end position="54"/>
    </location>
</feature>
<keyword evidence="3" id="KW-1185">Reference proteome</keyword>
<evidence type="ECO:0000313" key="2">
    <source>
        <dbReference type="EMBL" id="GFQ86351.1"/>
    </source>
</evidence>
<dbReference type="OrthoDB" id="10309241at2759"/>
<dbReference type="AlphaFoldDB" id="A0A8X6FQG9"/>
<dbReference type="EMBL" id="BMAO01013109">
    <property type="protein sequence ID" value="GFQ86351.1"/>
    <property type="molecule type" value="Genomic_DNA"/>
</dbReference>
<keyword evidence="1" id="KW-1133">Transmembrane helix</keyword>
<evidence type="ECO:0000313" key="3">
    <source>
        <dbReference type="Proteomes" id="UP000887116"/>
    </source>
</evidence>
<keyword evidence="1" id="KW-0472">Membrane</keyword>
<sequence length="163" mass="18343">MLSRRKVPDYAGLLLTYSTIMSIIRNIDKEISVFVFITTICNFCTMMISLNAVFDPQTFVDVSELIAASIFCVSIFFLFMVLFSAASKVAEASYEVGFKVWTMPESGGISMIHQQRFIMLAEKEIALTLWGITPIKRSLACGMIGMTFTYALTFYNLNTENDT</sequence>
<protein>
    <submittedName>
        <fullName evidence="2">Uncharacterized protein</fullName>
    </submittedName>
</protein>